<keyword evidence="7" id="KW-0274">FAD</keyword>
<dbReference type="RefSeq" id="WP_009944830.1">
    <property type="nucleotide sequence ID" value="NZ_BAAAGS010000006.1"/>
</dbReference>
<dbReference type="PRINTS" id="PR00368">
    <property type="entry name" value="FADPNR"/>
</dbReference>
<evidence type="ECO:0000256" key="2">
    <source>
        <dbReference type="ARBA" id="ARBA00004924"/>
    </source>
</evidence>
<proteinExistence type="inferred from homology"/>
<dbReference type="PANTHER" id="PTHR43539:SF91">
    <property type="entry name" value="FAD-DEPENDENT URATE HYDROXYLASE"/>
    <property type="match status" value="1"/>
</dbReference>
<evidence type="ECO:0000256" key="10">
    <source>
        <dbReference type="ARBA" id="ARBA00023033"/>
    </source>
</evidence>
<keyword evidence="10 16" id="KW-0503">Monooxygenase</keyword>
<dbReference type="Proteomes" id="UP001500729">
    <property type="component" value="Unassembled WGS sequence"/>
</dbReference>
<evidence type="ECO:0000313" key="16">
    <source>
        <dbReference type="EMBL" id="GAA0515803.1"/>
    </source>
</evidence>
<gene>
    <name evidence="16" type="ORF">GCM10009533_13520</name>
</gene>
<sequence length="411" mass="45616">MNDYDLVDVAIVGAGPYGLSLAAHLRANGVSYRQFGVPMGLWRTAMPRGMYLKSQGFASNLSDPDGTHSLRNFCRETGRTYADYGVPVSLDTFVSYGEWFRLDRGLEVDERLVTDVRRRDEHFDLTLADGEQVRARNVVVAAGVEHFARLPEVLEDLPTELCTHSSEHTDLSVFQDREVIVVGAGQSALETAALLHEHGARTQMLVRADGLVWNGRPLLPDRPLLQRMREPEAGLGSGLSTWFYSEHPRLFRRLPKQTRVYRARTALGPAGAWWLRERVEGKFPVRLSHGIDWAAQDGHRVRLGVRANGHGRREFEADHVIGATGYPPNLARLSFVGPQLRSRLSTLAGTPRVGRDFQSSVPGLFFVGAVVAPEHGPVMRFVYGADYAVRQVSGRLSALRSRRMAVGGVGR</sequence>
<dbReference type="SUPFAM" id="SSF51905">
    <property type="entry name" value="FAD/NAD(P)-binding domain"/>
    <property type="match status" value="1"/>
</dbReference>
<dbReference type="InterPro" id="IPR025700">
    <property type="entry name" value="Lys/Orn_oxygenase"/>
</dbReference>
<name>A0ABN1CBN8_SACER</name>
<dbReference type="PANTHER" id="PTHR43539">
    <property type="entry name" value="FLAVIN-BINDING MONOOXYGENASE-LIKE PROTEIN (AFU_ORTHOLOGUE AFUA_4G09220)"/>
    <property type="match status" value="1"/>
</dbReference>
<evidence type="ECO:0000256" key="3">
    <source>
        <dbReference type="ARBA" id="ARBA00007588"/>
    </source>
</evidence>
<reference evidence="16 17" key="1">
    <citation type="journal article" date="2019" name="Int. J. Syst. Evol. Microbiol.">
        <title>The Global Catalogue of Microorganisms (GCM) 10K type strain sequencing project: providing services to taxonomists for standard genome sequencing and annotation.</title>
        <authorList>
            <consortium name="The Broad Institute Genomics Platform"/>
            <consortium name="The Broad Institute Genome Sequencing Center for Infectious Disease"/>
            <person name="Wu L."/>
            <person name="Ma J."/>
        </authorList>
    </citation>
    <scope>NUCLEOTIDE SEQUENCE [LARGE SCALE GENOMIC DNA]</scope>
    <source>
        <strain evidence="16 17">JCM 10303</strain>
    </source>
</reference>
<keyword evidence="9" id="KW-0560">Oxidoreductase</keyword>
<organism evidence="16 17">
    <name type="scientific">Saccharopolyspora erythraea</name>
    <name type="common">Streptomyces erythraeus</name>
    <dbReference type="NCBI Taxonomy" id="1836"/>
    <lineage>
        <taxon>Bacteria</taxon>
        <taxon>Bacillati</taxon>
        <taxon>Actinomycetota</taxon>
        <taxon>Actinomycetes</taxon>
        <taxon>Pseudonocardiales</taxon>
        <taxon>Pseudonocardiaceae</taxon>
        <taxon>Saccharopolyspora</taxon>
    </lineage>
</organism>
<evidence type="ECO:0000256" key="4">
    <source>
        <dbReference type="ARBA" id="ARBA00013076"/>
    </source>
</evidence>
<evidence type="ECO:0000256" key="12">
    <source>
        <dbReference type="ARBA" id="ARBA00031158"/>
    </source>
</evidence>
<keyword evidence="17" id="KW-1185">Reference proteome</keyword>
<dbReference type="Gene3D" id="3.50.50.60">
    <property type="entry name" value="FAD/NAD(P)-binding domain"/>
    <property type="match status" value="1"/>
</dbReference>
<evidence type="ECO:0000256" key="9">
    <source>
        <dbReference type="ARBA" id="ARBA00023002"/>
    </source>
</evidence>
<evidence type="ECO:0000256" key="8">
    <source>
        <dbReference type="ARBA" id="ARBA00022857"/>
    </source>
</evidence>
<comment type="cofactor">
    <cofactor evidence="1">
        <name>FAD</name>
        <dbReference type="ChEBI" id="CHEBI:57692"/>
    </cofactor>
</comment>
<evidence type="ECO:0000256" key="14">
    <source>
        <dbReference type="ARBA" id="ARBA00032738"/>
    </source>
</evidence>
<comment type="similarity">
    <text evidence="3">Belongs to the lysine N(6)-hydroxylase/L-ornithine N(5)-oxygenase family.</text>
</comment>
<protein>
    <recommendedName>
        <fullName evidence="5">L-lysine N6-monooxygenase MbtG</fullName>
        <ecNumber evidence="4">1.14.13.59</ecNumber>
    </recommendedName>
    <alternativeName>
        <fullName evidence="14">Lysine 6-N-hydroxylase</fullName>
    </alternativeName>
    <alternativeName>
        <fullName evidence="13">Lysine N6-hydroxylase</fullName>
    </alternativeName>
    <alternativeName>
        <fullName evidence="11">Lysine-N-oxygenase</fullName>
    </alternativeName>
    <alternativeName>
        <fullName evidence="12">Mycobactin synthase protein G</fullName>
    </alternativeName>
</protein>
<dbReference type="EMBL" id="BAAAGS010000006">
    <property type="protein sequence ID" value="GAA0515803.1"/>
    <property type="molecule type" value="Genomic_DNA"/>
</dbReference>
<evidence type="ECO:0000256" key="6">
    <source>
        <dbReference type="ARBA" id="ARBA00022630"/>
    </source>
</evidence>
<dbReference type="InterPro" id="IPR050982">
    <property type="entry name" value="Auxin_biosynth/cation_transpt"/>
</dbReference>
<evidence type="ECO:0000256" key="15">
    <source>
        <dbReference type="ARBA" id="ARBA00048407"/>
    </source>
</evidence>
<dbReference type="PRINTS" id="PR00469">
    <property type="entry name" value="PNDRDTASEII"/>
</dbReference>
<comment type="caution">
    <text evidence="16">The sequence shown here is derived from an EMBL/GenBank/DDBJ whole genome shotgun (WGS) entry which is preliminary data.</text>
</comment>
<keyword evidence="6" id="KW-0285">Flavoprotein</keyword>
<evidence type="ECO:0000256" key="11">
    <source>
        <dbReference type="ARBA" id="ARBA00029939"/>
    </source>
</evidence>
<dbReference type="GO" id="GO:0004497">
    <property type="term" value="F:monooxygenase activity"/>
    <property type="evidence" value="ECO:0007669"/>
    <property type="project" value="UniProtKB-KW"/>
</dbReference>
<evidence type="ECO:0000256" key="13">
    <source>
        <dbReference type="ARBA" id="ARBA00032493"/>
    </source>
</evidence>
<dbReference type="EC" id="1.14.13.59" evidence="4"/>
<dbReference type="InterPro" id="IPR036188">
    <property type="entry name" value="FAD/NAD-bd_sf"/>
</dbReference>
<evidence type="ECO:0000256" key="7">
    <source>
        <dbReference type="ARBA" id="ARBA00022827"/>
    </source>
</evidence>
<dbReference type="Pfam" id="PF13434">
    <property type="entry name" value="Lys_Orn_oxgnase"/>
    <property type="match status" value="1"/>
</dbReference>
<comment type="pathway">
    <text evidence="2">Siderophore biosynthesis.</text>
</comment>
<keyword evidence="8" id="KW-0521">NADP</keyword>
<evidence type="ECO:0000256" key="5">
    <source>
        <dbReference type="ARBA" id="ARBA00016406"/>
    </source>
</evidence>
<evidence type="ECO:0000313" key="17">
    <source>
        <dbReference type="Proteomes" id="UP001500729"/>
    </source>
</evidence>
<evidence type="ECO:0000256" key="1">
    <source>
        <dbReference type="ARBA" id="ARBA00001974"/>
    </source>
</evidence>
<accession>A0ABN1CBN8</accession>
<comment type="catalytic activity">
    <reaction evidence="15">
        <text>L-lysine + NADPH + O2 = N(6)-hydroxy-L-lysine + NADP(+) + H2O</text>
        <dbReference type="Rhea" id="RHEA:23228"/>
        <dbReference type="ChEBI" id="CHEBI:15377"/>
        <dbReference type="ChEBI" id="CHEBI:15379"/>
        <dbReference type="ChEBI" id="CHEBI:32551"/>
        <dbReference type="ChEBI" id="CHEBI:57783"/>
        <dbReference type="ChEBI" id="CHEBI:57820"/>
        <dbReference type="ChEBI" id="CHEBI:58349"/>
        <dbReference type="EC" id="1.14.13.59"/>
    </reaction>
</comment>